<keyword evidence="2" id="KW-1185">Reference proteome</keyword>
<protein>
    <submittedName>
        <fullName evidence="1">Uncharacterized protein</fullName>
    </submittedName>
</protein>
<name>A0A5B7E6Z8_PORTR</name>
<dbReference type="EMBL" id="VSRR010001929">
    <property type="protein sequence ID" value="MPC28534.1"/>
    <property type="molecule type" value="Genomic_DNA"/>
</dbReference>
<dbReference type="AlphaFoldDB" id="A0A5B7E6Z8"/>
<comment type="caution">
    <text evidence="1">The sequence shown here is derived from an EMBL/GenBank/DDBJ whole genome shotgun (WGS) entry which is preliminary data.</text>
</comment>
<gene>
    <name evidence="1" type="ORF">E2C01_021744</name>
</gene>
<reference evidence="1 2" key="1">
    <citation type="submission" date="2019-05" db="EMBL/GenBank/DDBJ databases">
        <title>Another draft genome of Portunus trituberculatus and its Hox gene families provides insights of decapod evolution.</title>
        <authorList>
            <person name="Jeong J.-H."/>
            <person name="Song I."/>
            <person name="Kim S."/>
            <person name="Choi T."/>
            <person name="Kim D."/>
            <person name="Ryu S."/>
            <person name="Kim W."/>
        </authorList>
    </citation>
    <scope>NUCLEOTIDE SEQUENCE [LARGE SCALE GENOMIC DNA]</scope>
    <source>
        <tissue evidence="1">Muscle</tissue>
    </source>
</reference>
<evidence type="ECO:0000313" key="1">
    <source>
        <dbReference type="EMBL" id="MPC28534.1"/>
    </source>
</evidence>
<evidence type="ECO:0000313" key="2">
    <source>
        <dbReference type="Proteomes" id="UP000324222"/>
    </source>
</evidence>
<sequence>MASYLYPVWQQHDYTCHHPGLSLFTSRKFQNFLQGWSVTFVVSFCSQLRQDGGPILAVKFRKFLRQATPVVFSVNSSIGEVNRLGGERKRCAVRLAEDRRHAANKIRGVVGMKLAEDNFPVTTTRHCM</sequence>
<proteinExistence type="predicted"/>
<dbReference type="Proteomes" id="UP000324222">
    <property type="component" value="Unassembled WGS sequence"/>
</dbReference>
<accession>A0A5B7E6Z8</accession>
<organism evidence="1 2">
    <name type="scientific">Portunus trituberculatus</name>
    <name type="common">Swimming crab</name>
    <name type="synonym">Neptunus trituberculatus</name>
    <dbReference type="NCBI Taxonomy" id="210409"/>
    <lineage>
        <taxon>Eukaryota</taxon>
        <taxon>Metazoa</taxon>
        <taxon>Ecdysozoa</taxon>
        <taxon>Arthropoda</taxon>
        <taxon>Crustacea</taxon>
        <taxon>Multicrustacea</taxon>
        <taxon>Malacostraca</taxon>
        <taxon>Eumalacostraca</taxon>
        <taxon>Eucarida</taxon>
        <taxon>Decapoda</taxon>
        <taxon>Pleocyemata</taxon>
        <taxon>Brachyura</taxon>
        <taxon>Eubrachyura</taxon>
        <taxon>Portunoidea</taxon>
        <taxon>Portunidae</taxon>
        <taxon>Portuninae</taxon>
        <taxon>Portunus</taxon>
    </lineage>
</organism>